<evidence type="ECO:0000313" key="6">
    <source>
        <dbReference type="Proteomes" id="UP001519287"/>
    </source>
</evidence>
<dbReference type="Proteomes" id="UP001519287">
    <property type="component" value="Unassembled WGS sequence"/>
</dbReference>
<dbReference type="InterPro" id="IPR018060">
    <property type="entry name" value="HTH_AraC"/>
</dbReference>
<dbReference type="PANTHER" id="PTHR43280">
    <property type="entry name" value="ARAC-FAMILY TRANSCRIPTIONAL REGULATOR"/>
    <property type="match status" value="1"/>
</dbReference>
<dbReference type="InterPro" id="IPR018062">
    <property type="entry name" value="HTH_AraC-typ_CS"/>
</dbReference>
<evidence type="ECO:0000259" key="4">
    <source>
        <dbReference type="PROSITE" id="PS01124"/>
    </source>
</evidence>
<protein>
    <submittedName>
        <fullName evidence="5">YesN/AraC family two-component response regulator</fullName>
    </submittedName>
</protein>
<dbReference type="PANTHER" id="PTHR43280:SF2">
    <property type="entry name" value="HTH-TYPE TRANSCRIPTIONAL REGULATOR EXSA"/>
    <property type="match status" value="1"/>
</dbReference>
<organism evidence="5 6">
    <name type="scientific">Paenibacillus eucommiae</name>
    <dbReference type="NCBI Taxonomy" id="1355755"/>
    <lineage>
        <taxon>Bacteria</taxon>
        <taxon>Bacillati</taxon>
        <taxon>Bacillota</taxon>
        <taxon>Bacilli</taxon>
        <taxon>Bacillales</taxon>
        <taxon>Paenibacillaceae</taxon>
        <taxon>Paenibacillus</taxon>
    </lineage>
</organism>
<evidence type="ECO:0000256" key="3">
    <source>
        <dbReference type="ARBA" id="ARBA00023163"/>
    </source>
</evidence>
<dbReference type="Gene3D" id="1.10.10.60">
    <property type="entry name" value="Homeodomain-like"/>
    <property type="match status" value="2"/>
</dbReference>
<comment type="caution">
    <text evidence="5">The sequence shown here is derived from an EMBL/GenBank/DDBJ whole genome shotgun (WGS) entry which is preliminary data.</text>
</comment>
<feature type="domain" description="HTH araC/xylS-type" evidence="4">
    <location>
        <begin position="193"/>
        <end position="291"/>
    </location>
</feature>
<sequence length="297" mass="35423">MHIRTYGYDSDSSLPVHYMQDYRHTPPFQNRLGGIHPDHHEILYIIEGTVQLHRIKRVYEIEGPALILLPLNTYHQLVHISKQYSYAYWELEDEQFSTFPTPRQCTIWNDLQFKLDVSLSEINVVYQRANELNKLMHTDLAQQQPDLIRDICLSDIKTMLTLICHIVKPHEQHNEHLVSQQIDRLPHIKETIEMLIRWMEASYWEDITLQTLSDMVHFNPSYLIRMFKEYQGETPFQYLNRLRMNAAISYLANTNMSVQEIAFTIGYQSIHYFSRLFKQTYGKSPVQWRIEHKIPTL</sequence>
<dbReference type="SUPFAM" id="SSF46689">
    <property type="entry name" value="Homeodomain-like"/>
    <property type="match status" value="2"/>
</dbReference>
<dbReference type="PROSITE" id="PS00041">
    <property type="entry name" value="HTH_ARAC_FAMILY_1"/>
    <property type="match status" value="1"/>
</dbReference>
<evidence type="ECO:0000256" key="1">
    <source>
        <dbReference type="ARBA" id="ARBA00023015"/>
    </source>
</evidence>
<dbReference type="SUPFAM" id="SSF51182">
    <property type="entry name" value="RmlC-like cupins"/>
    <property type="match status" value="1"/>
</dbReference>
<keyword evidence="2" id="KW-0238">DNA-binding</keyword>
<gene>
    <name evidence="5" type="ORF">J2Z66_000052</name>
</gene>
<keyword evidence="1" id="KW-0805">Transcription regulation</keyword>
<dbReference type="Pfam" id="PF12833">
    <property type="entry name" value="HTH_18"/>
    <property type="match status" value="1"/>
</dbReference>
<accession>A0ABS4ILL6</accession>
<dbReference type="InterPro" id="IPR009057">
    <property type="entry name" value="Homeodomain-like_sf"/>
</dbReference>
<name>A0ABS4ILL6_9BACL</name>
<keyword evidence="6" id="KW-1185">Reference proteome</keyword>
<keyword evidence="3" id="KW-0804">Transcription</keyword>
<dbReference type="EMBL" id="JAGGLB010000001">
    <property type="protein sequence ID" value="MBP1988457.1"/>
    <property type="molecule type" value="Genomic_DNA"/>
</dbReference>
<dbReference type="PROSITE" id="PS01124">
    <property type="entry name" value="HTH_ARAC_FAMILY_2"/>
    <property type="match status" value="1"/>
</dbReference>
<proteinExistence type="predicted"/>
<dbReference type="RefSeq" id="WP_209968365.1">
    <property type="nucleotide sequence ID" value="NZ_JAGGLB010000001.1"/>
</dbReference>
<dbReference type="InterPro" id="IPR020449">
    <property type="entry name" value="Tscrpt_reg_AraC-type_HTH"/>
</dbReference>
<dbReference type="InterPro" id="IPR011051">
    <property type="entry name" value="RmlC_Cupin_sf"/>
</dbReference>
<reference evidence="5 6" key="1">
    <citation type="submission" date="2021-03" db="EMBL/GenBank/DDBJ databases">
        <title>Genomic Encyclopedia of Type Strains, Phase IV (KMG-IV): sequencing the most valuable type-strain genomes for metagenomic binning, comparative biology and taxonomic classification.</title>
        <authorList>
            <person name="Goeker M."/>
        </authorList>
    </citation>
    <scope>NUCLEOTIDE SEQUENCE [LARGE SCALE GENOMIC DNA]</scope>
    <source>
        <strain evidence="5 6">DSM 26048</strain>
    </source>
</reference>
<evidence type="ECO:0000313" key="5">
    <source>
        <dbReference type="EMBL" id="MBP1988457.1"/>
    </source>
</evidence>
<evidence type="ECO:0000256" key="2">
    <source>
        <dbReference type="ARBA" id="ARBA00023125"/>
    </source>
</evidence>
<dbReference type="SMART" id="SM00342">
    <property type="entry name" value="HTH_ARAC"/>
    <property type="match status" value="1"/>
</dbReference>
<dbReference type="PRINTS" id="PR00032">
    <property type="entry name" value="HTHARAC"/>
</dbReference>